<evidence type="ECO:0000256" key="10">
    <source>
        <dbReference type="PROSITE-ProRule" id="PRU00284"/>
    </source>
</evidence>
<dbReference type="Proteomes" id="UP000324326">
    <property type="component" value="Unassembled WGS sequence"/>
</dbReference>
<evidence type="ECO:0000256" key="7">
    <source>
        <dbReference type="ARBA" id="ARBA00023136"/>
    </source>
</evidence>
<dbReference type="SUPFAM" id="SSF103190">
    <property type="entry name" value="Sensory domain-like"/>
    <property type="match status" value="1"/>
</dbReference>
<dbReference type="CDD" id="cd06225">
    <property type="entry name" value="HAMP"/>
    <property type="match status" value="1"/>
</dbReference>
<dbReference type="Gene3D" id="1.10.287.950">
    <property type="entry name" value="Methyl-accepting chemotaxis protein"/>
    <property type="match status" value="1"/>
</dbReference>
<dbReference type="Gene3D" id="6.10.340.10">
    <property type="match status" value="1"/>
</dbReference>
<dbReference type="Gene3D" id="3.30.450.20">
    <property type="entry name" value="PAS domain"/>
    <property type="match status" value="2"/>
</dbReference>
<proteinExistence type="inferred from homology"/>
<dbReference type="PANTHER" id="PTHR32089">
    <property type="entry name" value="METHYL-ACCEPTING CHEMOTAXIS PROTEIN MCPB"/>
    <property type="match status" value="1"/>
</dbReference>
<feature type="coiled-coil region" evidence="11">
    <location>
        <begin position="81"/>
        <end position="108"/>
    </location>
</feature>
<keyword evidence="4" id="KW-0145">Chemotaxis</keyword>
<evidence type="ECO:0000256" key="11">
    <source>
        <dbReference type="SAM" id="Coils"/>
    </source>
</evidence>
<evidence type="ECO:0000256" key="1">
    <source>
        <dbReference type="ARBA" id="ARBA00004651"/>
    </source>
</evidence>
<dbReference type="PROSITE" id="PS50111">
    <property type="entry name" value="CHEMOTAXIS_TRANSDUC_2"/>
    <property type="match status" value="1"/>
</dbReference>
<evidence type="ECO:0000256" key="6">
    <source>
        <dbReference type="ARBA" id="ARBA00022989"/>
    </source>
</evidence>
<dbReference type="InterPro" id="IPR004089">
    <property type="entry name" value="MCPsignal_dom"/>
</dbReference>
<dbReference type="InterPro" id="IPR029151">
    <property type="entry name" value="Sensor-like_sf"/>
</dbReference>
<keyword evidence="2" id="KW-1003">Cell membrane</keyword>
<evidence type="ECO:0000256" key="5">
    <source>
        <dbReference type="ARBA" id="ARBA00022692"/>
    </source>
</evidence>
<dbReference type="AlphaFoldDB" id="A0A5M8S220"/>
<feature type="domain" description="HAMP" evidence="14">
    <location>
        <begin position="299"/>
        <end position="351"/>
    </location>
</feature>
<keyword evidence="8 10" id="KW-0807">Transducer</keyword>
<dbReference type="GO" id="GO:0006935">
    <property type="term" value="P:chemotaxis"/>
    <property type="evidence" value="ECO:0007669"/>
    <property type="project" value="UniProtKB-KW"/>
</dbReference>
<evidence type="ECO:0000313" key="15">
    <source>
        <dbReference type="EMBL" id="KAA6453084.1"/>
    </source>
</evidence>
<organism evidence="15 16">
    <name type="scientific">Bacillus swezeyi</name>
    <dbReference type="NCBI Taxonomy" id="1925020"/>
    <lineage>
        <taxon>Bacteria</taxon>
        <taxon>Bacillati</taxon>
        <taxon>Bacillota</taxon>
        <taxon>Bacilli</taxon>
        <taxon>Bacillales</taxon>
        <taxon>Bacillaceae</taxon>
        <taxon>Bacillus</taxon>
    </lineage>
</organism>
<evidence type="ECO:0000256" key="2">
    <source>
        <dbReference type="ARBA" id="ARBA00022475"/>
    </source>
</evidence>
<dbReference type="EMBL" id="QSND01000001">
    <property type="protein sequence ID" value="KAA6453084.1"/>
    <property type="molecule type" value="Genomic_DNA"/>
</dbReference>
<dbReference type="GO" id="GO:0005886">
    <property type="term" value="C:plasma membrane"/>
    <property type="evidence" value="ECO:0007669"/>
    <property type="project" value="UniProtKB-SubCell"/>
</dbReference>
<dbReference type="PROSITE" id="PS50885">
    <property type="entry name" value="HAMP"/>
    <property type="match status" value="1"/>
</dbReference>
<feature type="transmembrane region" description="Helical" evidence="12">
    <location>
        <begin position="278"/>
        <end position="298"/>
    </location>
</feature>
<dbReference type="InterPro" id="IPR033479">
    <property type="entry name" value="dCache_1"/>
</dbReference>
<evidence type="ECO:0000259" key="13">
    <source>
        <dbReference type="PROSITE" id="PS50111"/>
    </source>
</evidence>
<dbReference type="GO" id="GO:0007165">
    <property type="term" value="P:signal transduction"/>
    <property type="evidence" value="ECO:0007669"/>
    <property type="project" value="UniProtKB-KW"/>
</dbReference>
<gene>
    <name evidence="15" type="ORF">DX927_02380</name>
</gene>
<accession>A0A5M8S220</accession>
<evidence type="ECO:0000256" key="4">
    <source>
        <dbReference type="ARBA" id="ARBA00022500"/>
    </source>
</evidence>
<dbReference type="CDD" id="cd11386">
    <property type="entry name" value="MCP_signal"/>
    <property type="match status" value="1"/>
</dbReference>
<comment type="caution">
    <text evidence="15">The sequence shown here is derived from an EMBL/GenBank/DDBJ whole genome shotgun (WGS) entry which is preliminary data.</text>
</comment>
<keyword evidence="5 12" id="KW-0812">Transmembrane</keyword>
<evidence type="ECO:0000313" key="16">
    <source>
        <dbReference type="Proteomes" id="UP000324326"/>
    </source>
</evidence>
<keyword evidence="7 12" id="KW-0472">Membrane</keyword>
<comment type="subcellular location">
    <subcellularLocation>
        <location evidence="1">Cell membrane</location>
        <topology evidence="1">Multi-pass membrane protein</topology>
    </subcellularLocation>
</comment>
<dbReference type="InterPro" id="IPR003660">
    <property type="entry name" value="HAMP_dom"/>
</dbReference>
<name>A0A5M8S220_9BACI</name>
<evidence type="ECO:0000256" key="12">
    <source>
        <dbReference type="SAM" id="Phobius"/>
    </source>
</evidence>
<evidence type="ECO:0000259" key="14">
    <source>
        <dbReference type="PROSITE" id="PS50885"/>
    </source>
</evidence>
<dbReference type="Pfam" id="PF00672">
    <property type="entry name" value="HAMP"/>
    <property type="match status" value="1"/>
</dbReference>
<evidence type="ECO:0000256" key="3">
    <source>
        <dbReference type="ARBA" id="ARBA00022481"/>
    </source>
</evidence>
<keyword evidence="3" id="KW-0488">Methylation</keyword>
<comment type="similarity">
    <text evidence="9">Belongs to the methyl-accepting chemotaxis (MCP) protein family.</text>
</comment>
<keyword evidence="11" id="KW-0175">Coiled coil</keyword>
<dbReference type="Pfam" id="PF02743">
    <property type="entry name" value="dCache_1"/>
    <property type="match status" value="1"/>
</dbReference>
<reference evidence="15 16" key="1">
    <citation type="submission" date="2018-08" db="EMBL/GenBank/DDBJ databases">
        <title>Bacillus phenotypic plasticity.</title>
        <authorList>
            <person name="Hurtado E."/>
        </authorList>
    </citation>
    <scope>NUCLEOTIDE SEQUENCE [LARGE SCALE GENOMIC DNA]</scope>
    <source>
        <strain evidence="15 16">427</strain>
    </source>
</reference>
<dbReference type="Pfam" id="PF00015">
    <property type="entry name" value="MCPsignal"/>
    <property type="match status" value="1"/>
</dbReference>
<dbReference type="CDD" id="cd12913">
    <property type="entry name" value="PDC1_MCP_like"/>
    <property type="match status" value="1"/>
</dbReference>
<dbReference type="CDD" id="cd12912">
    <property type="entry name" value="PDC2_MCP_like"/>
    <property type="match status" value="1"/>
</dbReference>
<dbReference type="PANTHER" id="PTHR32089:SF114">
    <property type="entry name" value="METHYL-ACCEPTING CHEMOTAXIS PROTEIN MCPB"/>
    <property type="match status" value="1"/>
</dbReference>
<dbReference type="SMART" id="SM00283">
    <property type="entry name" value="MA"/>
    <property type="match status" value="1"/>
</dbReference>
<evidence type="ECO:0000256" key="8">
    <source>
        <dbReference type="ARBA" id="ARBA00023224"/>
    </source>
</evidence>
<keyword evidence="6 12" id="KW-1133">Transmembrane helix</keyword>
<evidence type="ECO:0000256" key="9">
    <source>
        <dbReference type="ARBA" id="ARBA00029447"/>
    </source>
</evidence>
<feature type="domain" description="Methyl-accepting transducer" evidence="13">
    <location>
        <begin position="370"/>
        <end position="627"/>
    </location>
</feature>
<protein>
    <submittedName>
        <fullName evidence="15">Methyl-accepting chemotaxis protein</fullName>
    </submittedName>
</protein>
<dbReference type="SMART" id="SM00304">
    <property type="entry name" value="HAMP"/>
    <property type="match status" value="1"/>
</dbReference>
<sequence length="656" mass="71869">MFKKLHMKIAGFVAVLLILTVIVLQLSTTFILKSMLQEEAEHSTSSLLNSIKGNIELQLKNYEIALNRMSDGQMSQSFLENDEDKTLVKLVNNELEQIKEKNEFVNSAYIGTDKKEILIYPETTFDKDFDPTTRPWYTLAEKTPDQVAWTEPYEDVVSGEMMIAGAKAIVVNNKVKAVIGFDISLHSLNKIIENQKMPYDGYAFIIDQNGTMLAHPSKQGEDMSQDKTYKDIPSAKDGIKIGKDNVVAYQTIDGTGWKVGTQFQTDKLLWVAQEMNKIVMIVSVIALAVAIILSYLLAKTITGPIKQLIAKTKSVSEGDLTVQTAAKSKDEVGTLTKDFNKMVEHMKEMILKVRASSGKVAETTDQLRAVSGETVSTSDEIAKAIEEVATGATEQAAEVDTVNEKSERLSVKMKGIENHADSIQKLSRTSEEASYKGIDALGQLLAKSNEANTETKKVEHMLQQLEDKTKNIEDVVTAISAISDQTNLLALNASIEAARAGESGRGFAVVAEEVRKLAEQSAASSQHISETVKQIQLETKEAVSAMTEASKMNEEQNDMIHETGEALSKITAEMQNLVKSIDHIYAEISDMSGEQQRMTDSIQSISAISQQSAAAAEEVSASTNEQLTALETIAASTEALSSANKDLLDAINKFNV</sequence>
<dbReference type="SUPFAM" id="SSF58104">
    <property type="entry name" value="Methyl-accepting chemotaxis protein (MCP) signaling domain"/>
    <property type="match status" value="1"/>
</dbReference>
<dbReference type="STRING" id="1925020.BTA30_17780"/>